<accession>A0ABY5F8I5</accession>
<dbReference type="PROSITE" id="PS51257">
    <property type="entry name" value="PROKAR_LIPOPROTEIN"/>
    <property type="match status" value="1"/>
</dbReference>
<protein>
    <submittedName>
        <fullName evidence="2">Uncharacterized protein</fullName>
    </submittedName>
</protein>
<dbReference type="GeneID" id="97756358"/>
<keyword evidence="1" id="KW-1133">Transmembrane helix</keyword>
<dbReference type="Proteomes" id="UP001058236">
    <property type="component" value="Chromosome"/>
</dbReference>
<keyword evidence="1" id="KW-0472">Membrane</keyword>
<dbReference type="EMBL" id="CP101397">
    <property type="protein sequence ID" value="UTR79999.1"/>
    <property type="molecule type" value="Genomic_DNA"/>
</dbReference>
<reference evidence="2" key="1">
    <citation type="submission" date="2022-07" db="EMBL/GenBank/DDBJ databases">
        <title>Genomic of Streptomyces cavourensis F2.</title>
        <authorList>
            <person name="Hu S."/>
            <person name="Liang W."/>
        </authorList>
    </citation>
    <scope>NUCLEOTIDE SEQUENCE</scope>
    <source>
        <strain evidence="2">F2</strain>
    </source>
</reference>
<feature type="transmembrane region" description="Helical" evidence="1">
    <location>
        <begin position="38"/>
        <end position="57"/>
    </location>
</feature>
<keyword evidence="3" id="KW-1185">Reference proteome</keyword>
<evidence type="ECO:0000313" key="2">
    <source>
        <dbReference type="EMBL" id="UTR79999.1"/>
    </source>
</evidence>
<evidence type="ECO:0000256" key="1">
    <source>
        <dbReference type="SAM" id="Phobius"/>
    </source>
</evidence>
<name>A0ABY5F8I5_9ACTN</name>
<dbReference type="RefSeq" id="WP_142228351.1">
    <property type="nucleotide sequence ID" value="NZ_BMSP01000037.1"/>
</dbReference>
<evidence type="ECO:0000313" key="3">
    <source>
        <dbReference type="Proteomes" id="UP001058236"/>
    </source>
</evidence>
<proteinExistence type="predicted"/>
<sequence>MERPLLPLRSALVFLMAVISGMTAGCLCWIAGEGVARGVLAGLAVVGLSVPFFDRLIAREAAGDPCGEVDEHG</sequence>
<organism evidence="2 3">
    <name type="scientific">Streptomyces cavourensis</name>
    <dbReference type="NCBI Taxonomy" id="67258"/>
    <lineage>
        <taxon>Bacteria</taxon>
        <taxon>Bacillati</taxon>
        <taxon>Actinomycetota</taxon>
        <taxon>Actinomycetes</taxon>
        <taxon>Kitasatosporales</taxon>
        <taxon>Streptomycetaceae</taxon>
        <taxon>Streptomyces</taxon>
    </lineage>
</organism>
<keyword evidence="1" id="KW-0812">Transmembrane</keyword>
<feature type="transmembrane region" description="Helical" evidence="1">
    <location>
        <begin position="12"/>
        <end position="32"/>
    </location>
</feature>
<gene>
    <name evidence="2" type="ORF">NLU04_16710</name>
</gene>